<dbReference type="Gene3D" id="3.40.50.300">
    <property type="entry name" value="P-loop containing nucleotide triphosphate hydrolases"/>
    <property type="match status" value="1"/>
</dbReference>
<reference evidence="6 7" key="1">
    <citation type="submission" date="2021-03" db="EMBL/GenBank/DDBJ databases">
        <title>Genomic and phenotypic characterization of Chloracidobacterium isolates provides evidence for multiple species.</title>
        <authorList>
            <person name="Saini M.K."/>
            <person name="Costas A.M.G."/>
            <person name="Tank M."/>
            <person name="Bryant D.A."/>
        </authorList>
    </citation>
    <scope>NUCLEOTIDE SEQUENCE [LARGE SCALE GENOMIC DNA]</scope>
    <source>
        <strain evidence="6 7">N</strain>
    </source>
</reference>
<accession>A0ABX8AXJ6</accession>
<dbReference type="InterPro" id="IPR025723">
    <property type="entry name" value="ArsA/GET3_ATPase-like"/>
</dbReference>
<evidence type="ECO:0000259" key="5">
    <source>
        <dbReference type="Pfam" id="PF17886"/>
    </source>
</evidence>
<dbReference type="PANTHER" id="PTHR10803:SF3">
    <property type="entry name" value="ATPASE GET3"/>
    <property type="match status" value="1"/>
</dbReference>
<feature type="domain" description="ArsA HSP20-like" evidence="5">
    <location>
        <begin position="330"/>
        <end position="388"/>
    </location>
</feature>
<evidence type="ECO:0000256" key="3">
    <source>
        <dbReference type="ARBA" id="ARBA00066752"/>
    </source>
</evidence>
<dbReference type="RefSeq" id="WP_211421813.1">
    <property type="nucleotide sequence ID" value="NZ_CP072642.1"/>
</dbReference>
<dbReference type="EC" id="7.3.2.7" evidence="3"/>
<evidence type="ECO:0000313" key="7">
    <source>
        <dbReference type="Proteomes" id="UP000677668"/>
    </source>
</evidence>
<evidence type="ECO:0000313" key="6">
    <source>
        <dbReference type="EMBL" id="QUV93432.1"/>
    </source>
</evidence>
<gene>
    <name evidence="6" type="ORF">J8C05_08635</name>
</gene>
<name>A0ABX8AXJ6_9BACT</name>
<dbReference type="PANTHER" id="PTHR10803">
    <property type="entry name" value="ARSENICAL PUMP-DRIVING ATPASE ARSENITE-TRANSLOCATING ATPASE"/>
    <property type="match status" value="1"/>
</dbReference>
<dbReference type="InterPro" id="IPR027417">
    <property type="entry name" value="P-loop_NTPase"/>
</dbReference>
<sequence length="395" mass="44119">MRIIIYTGKGGVGKTSVAAATALLAAERGLRTLVMSTDPAHSLSDSLDLPLGPEPVRIADRLDALETNVYQDLEENWGVVRAHFAEILASQGVDGVLADESAILPGMEELFSLTRIRKYRESGEYDLLVVDAAPTGETLRLLSMPQTLNWLIRLVRGLEASLVRPIVRPLANATPGLRKYMASEKVFSEVDRMFRNLEVMHDILCDGTTTTVRLVMNAEKMAIKESKRALTYLNLYGLLSDGIVVNRLLPVHENSGFLEGWKDVQQRYLAEIEDSFQPLPILRAPMYGSEVVGMDRLRVLAHDLFGDSDPAARLYGERPFEMCKSEHDCRIRIRLPFLEPDRLETWIAGDELVIQIGNQRRMVGLPTSMIGLEPSHAEYQNEWLSICFETPVGVG</sequence>
<protein>
    <recommendedName>
        <fullName evidence="3">arsenite-transporting ATPase</fullName>
        <ecNumber evidence="3">7.3.2.7</ecNumber>
    </recommendedName>
</protein>
<evidence type="ECO:0000256" key="2">
    <source>
        <dbReference type="ARBA" id="ARBA00052296"/>
    </source>
</evidence>
<dbReference type="EMBL" id="CP072642">
    <property type="protein sequence ID" value="QUV93432.1"/>
    <property type="molecule type" value="Genomic_DNA"/>
</dbReference>
<comment type="similarity">
    <text evidence="1">Belongs to the arsA ATPase family.</text>
</comment>
<dbReference type="Pfam" id="PF17886">
    <property type="entry name" value="ArsA_HSP20"/>
    <property type="match status" value="1"/>
</dbReference>
<dbReference type="InterPro" id="IPR008978">
    <property type="entry name" value="HSP20-like_chaperone"/>
</dbReference>
<dbReference type="Gene3D" id="2.60.40.790">
    <property type="match status" value="1"/>
</dbReference>
<proteinExistence type="inferred from homology"/>
<organism evidence="6 7">
    <name type="scientific">Chloracidobacterium sp. N</name>
    <dbReference type="NCBI Taxonomy" id="2821540"/>
    <lineage>
        <taxon>Bacteria</taxon>
        <taxon>Pseudomonadati</taxon>
        <taxon>Acidobacteriota</taxon>
        <taxon>Terriglobia</taxon>
        <taxon>Terriglobales</taxon>
        <taxon>Acidobacteriaceae</taxon>
        <taxon>Chloracidobacterium</taxon>
        <taxon>Chloracidobacterium aggregatum</taxon>
    </lineage>
</organism>
<feature type="domain" description="ArsA/GET3 Anion-transporting ATPase-like" evidence="4">
    <location>
        <begin position="1"/>
        <end position="305"/>
    </location>
</feature>
<dbReference type="CDD" id="cd02035">
    <property type="entry name" value="ArsA"/>
    <property type="match status" value="1"/>
</dbReference>
<keyword evidence="7" id="KW-1185">Reference proteome</keyword>
<evidence type="ECO:0000256" key="1">
    <source>
        <dbReference type="ARBA" id="ARBA00011040"/>
    </source>
</evidence>
<evidence type="ECO:0000259" key="4">
    <source>
        <dbReference type="Pfam" id="PF02374"/>
    </source>
</evidence>
<dbReference type="SUPFAM" id="SSF52540">
    <property type="entry name" value="P-loop containing nucleoside triphosphate hydrolases"/>
    <property type="match status" value="1"/>
</dbReference>
<dbReference type="Proteomes" id="UP000677668">
    <property type="component" value="Chromosome 1"/>
</dbReference>
<dbReference type="InterPro" id="IPR040612">
    <property type="entry name" value="ArsA_HSP20-like"/>
</dbReference>
<dbReference type="InterPro" id="IPR016300">
    <property type="entry name" value="ATPase_ArsA/GET3"/>
</dbReference>
<dbReference type="Pfam" id="PF02374">
    <property type="entry name" value="ArsA_ATPase"/>
    <property type="match status" value="1"/>
</dbReference>
<dbReference type="NCBIfam" id="TIGR00345">
    <property type="entry name" value="GET3_arsA_TRC40"/>
    <property type="match status" value="1"/>
</dbReference>
<comment type="catalytic activity">
    <reaction evidence="2">
        <text>arsenite(in) + ATP + H2O = arsenite(out) + ADP + phosphate + H(+)</text>
        <dbReference type="Rhea" id="RHEA:11348"/>
        <dbReference type="ChEBI" id="CHEBI:15377"/>
        <dbReference type="ChEBI" id="CHEBI:15378"/>
        <dbReference type="ChEBI" id="CHEBI:29242"/>
        <dbReference type="ChEBI" id="CHEBI:30616"/>
        <dbReference type="ChEBI" id="CHEBI:43474"/>
        <dbReference type="ChEBI" id="CHEBI:456216"/>
        <dbReference type="EC" id="7.3.2.7"/>
    </reaction>
</comment>